<evidence type="ECO:0000313" key="2">
    <source>
        <dbReference type="Proteomes" id="UP000726737"/>
    </source>
</evidence>
<dbReference type="OrthoDB" id="10372423at2759"/>
<dbReference type="AlphaFoldDB" id="A0A9P6QB57"/>
<feature type="non-terminal residue" evidence="1">
    <location>
        <position position="147"/>
    </location>
</feature>
<sequence>LQACNNATLKNPFKNPSAIPMMFKKTLFLIAAQQGLDCNSNGARVRFCTEPSCSNRQPIRGNEQYFTLSEADGSSSEFTCVRQSHGYGIGLSKKNCKADERDSLFFFVQFPQDQSLFQLNSAQYGVQMPDYPWITKNGHGALFLYLS</sequence>
<evidence type="ECO:0000313" key="1">
    <source>
        <dbReference type="EMBL" id="KAG0262446.1"/>
    </source>
</evidence>
<name>A0A9P6QB57_9FUNG</name>
<reference evidence="1" key="1">
    <citation type="journal article" date="2020" name="Fungal Divers.">
        <title>Resolving the Mortierellaceae phylogeny through synthesis of multi-gene phylogenetics and phylogenomics.</title>
        <authorList>
            <person name="Vandepol N."/>
            <person name="Liber J."/>
            <person name="Desiro A."/>
            <person name="Na H."/>
            <person name="Kennedy M."/>
            <person name="Barry K."/>
            <person name="Grigoriev I.V."/>
            <person name="Miller A.N."/>
            <person name="O'Donnell K."/>
            <person name="Stajich J.E."/>
            <person name="Bonito G."/>
        </authorList>
    </citation>
    <scope>NUCLEOTIDE SEQUENCE</scope>
    <source>
        <strain evidence="1">KOD948</strain>
    </source>
</reference>
<dbReference type="EMBL" id="JAAAJA010000097">
    <property type="protein sequence ID" value="KAG0262446.1"/>
    <property type="molecule type" value="Genomic_DNA"/>
</dbReference>
<accession>A0A9P6QB57</accession>
<proteinExistence type="predicted"/>
<organism evidence="1 2">
    <name type="scientific">Mortierella polycephala</name>
    <dbReference type="NCBI Taxonomy" id="41804"/>
    <lineage>
        <taxon>Eukaryota</taxon>
        <taxon>Fungi</taxon>
        <taxon>Fungi incertae sedis</taxon>
        <taxon>Mucoromycota</taxon>
        <taxon>Mortierellomycotina</taxon>
        <taxon>Mortierellomycetes</taxon>
        <taxon>Mortierellales</taxon>
        <taxon>Mortierellaceae</taxon>
        <taxon>Mortierella</taxon>
    </lineage>
</organism>
<comment type="caution">
    <text evidence="1">The sequence shown here is derived from an EMBL/GenBank/DDBJ whole genome shotgun (WGS) entry which is preliminary data.</text>
</comment>
<gene>
    <name evidence="1" type="ORF">BG011_010163</name>
</gene>
<dbReference type="Proteomes" id="UP000726737">
    <property type="component" value="Unassembled WGS sequence"/>
</dbReference>
<protein>
    <submittedName>
        <fullName evidence="1">Uncharacterized protein</fullName>
    </submittedName>
</protein>
<keyword evidence="2" id="KW-1185">Reference proteome</keyword>